<protein>
    <submittedName>
        <fullName evidence="1">Uncharacterized protein</fullName>
    </submittedName>
</protein>
<evidence type="ECO:0000313" key="1">
    <source>
        <dbReference type="EMBL" id="EFA8786392.1"/>
    </source>
</evidence>
<dbReference type="Proteomes" id="UP000567387">
    <property type="component" value="Unassembled WGS sequence"/>
</dbReference>
<evidence type="ECO:0000313" key="2">
    <source>
        <dbReference type="Proteomes" id="UP000567387"/>
    </source>
</evidence>
<gene>
    <name evidence="1" type="ORF">C2R31_004311</name>
</gene>
<reference evidence="1 2" key="1">
    <citation type="submission" date="2018-08" db="EMBL/GenBank/DDBJ databases">
        <authorList>
            <consortium name="PulseNet: The National Subtyping Network for Foodborne Disease Surveillance"/>
            <person name="Tarr C.L."/>
            <person name="Trees E."/>
            <person name="Katz L.S."/>
            <person name="Carleton-Romer H.A."/>
            <person name="Stroika S."/>
            <person name="Kucerova Z."/>
            <person name="Roache K.F."/>
            <person name="Sabol A.L."/>
            <person name="Besser J."/>
            <person name="Gerner-Smidt P."/>
        </authorList>
    </citation>
    <scope>NUCLEOTIDE SEQUENCE [LARGE SCALE GENOMIC DNA]</scope>
    <source>
        <strain evidence="1 2">PNUSAE011918</strain>
    </source>
</reference>
<dbReference type="AlphaFoldDB" id="A0A8H1T702"/>
<comment type="caution">
    <text evidence="1">The sequence shown here is derived from an EMBL/GenBank/DDBJ whole genome shotgun (WGS) entry which is preliminary data.</text>
</comment>
<organism evidence="1 2">
    <name type="scientific">Escherichia coli</name>
    <dbReference type="NCBI Taxonomy" id="562"/>
    <lineage>
        <taxon>Bacteria</taxon>
        <taxon>Pseudomonadati</taxon>
        <taxon>Pseudomonadota</taxon>
        <taxon>Gammaproteobacteria</taxon>
        <taxon>Enterobacterales</taxon>
        <taxon>Enterobacteriaceae</taxon>
        <taxon>Escherichia</taxon>
    </lineage>
</organism>
<dbReference type="EMBL" id="AASCBU010000028">
    <property type="protein sequence ID" value="EFA8786392.1"/>
    <property type="molecule type" value="Genomic_DNA"/>
</dbReference>
<dbReference type="RefSeq" id="WP_001599556.1">
    <property type="nucleotide sequence ID" value="NZ_JAFHAC010000024.1"/>
</dbReference>
<name>A0A8H1T702_ECOLX</name>
<sequence length="86" mass="9914">MKIKASIIIVAVVVFMFFGKDISHNVIKNDADIRKIAQDKVVIIQKLYNQNEVDKIYSDTSSEFKKATSEDVFITIMKEKNRCLED</sequence>
<proteinExistence type="predicted"/>
<accession>A0A8H1T702</accession>